<gene>
    <name evidence="2" type="ORF">ACFQKB_30795</name>
</gene>
<comment type="caution">
    <text evidence="2">The sequence shown here is derived from an EMBL/GenBank/DDBJ whole genome shotgun (WGS) entry which is preliminary data.</text>
</comment>
<reference evidence="3" key="1">
    <citation type="journal article" date="2019" name="Int. J. Syst. Evol. Microbiol.">
        <title>The Global Catalogue of Microorganisms (GCM) 10K type strain sequencing project: providing services to taxonomists for standard genome sequencing and annotation.</title>
        <authorList>
            <consortium name="The Broad Institute Genomics Platform"/>
            <consortium name="The Broad Institute Genome Sequencing Center for Infectious Disease"/>
            <person name="Wu L."/>
            <person name="Ma J."/>
        </authorList>
    </citation>
    <scope>NUCLEOTIDE SEQUENCE [LARGE SCALE GENOMIC DNA]</scope>
    <source>
        <strain evidence="3">JCM 3369</strain>
    </source>
</reference>
<proteinExistence type="predicted"/>
<dbReference type="NCBIfam" id="TIGR02246">
    <property type="entry name" value="SgcJ/EcaC family oxidoreductase"/>
    <property type="match status" value="1"/>
</dbReference>
<dbReference type="InterPro" id="IPR011944">
    <property type="entry name" value="Steroid_delta5-4_isomerase"/>
</dbReference>
<dbReference type="InterPro" id="IPR037401">
    <property type="entry name" value="SnoaL-like"/>
</dbReference>
<dbReference type="SUPFAM" id="SSF54427">
    <property type="entry name" value="NTF2-like"/>
    <property type="match status" value="1"/>
</dbReference>
<dbReference type="RefSeq" id="WP_160821370.1">
    <property type="nucleotide sequence ID" value="NZ_JBHSXE010000001.1"/>
</dbReference>
<dbReference type="Proteomes" id="UP001596380">
    <property type="component" value="Unassembled WGS sequence"/>
</dbReference>
<evidence type="ECO:0000313" key="2">
    <source>
        <dbReference type="EMBL" id="MFC6884184.1"/>
    </source>
</evidence>
<sequence length="141" mass="15707">MSDEINVAGWIERYRRAWLDKDAEGVADLFTPDGVYASDPLAPPHVGRDAIRAYWRRATRTQEHLDLSFGAPVAQGARAAVEWWATMRDDDWYKPSGPDGGVTLPGCLVLRFASDGRCAELREYYNPGFGPRKPAPPGWGE</sequence>
<name>A0ABW2CTZ6_9ACTN</name>
<evidence type="ECO:0000259" key="1">
    <source>
        <dbReference type="Pfam" id="PF12680"/>
    </source>
</evidence>
<accession>A0ABW2CTZ6</accession>
<dbReference type="InterPro" id="IPR032710">
    <property type="entry name" value="NTF2-like_dom_sf"/>
</dbReference>
<dbReference type="Pfam" id="PF12680">
    <property type="entry name" value="SnoaL_2"/>
    <property type="match status" value="1"/>
</dbReference>
<organism evidence="2 3">
    <name type="scientific">Actinomadura yumaensis</name>
    <dbReference type="NCBI Taxonomy" id="111807"/>
    <lineage>
        <taxon>Bacteria</taxon>
        <taxon>Bacillati</taxon>
        <taxon>Actinomycetota</taxon>
        <taxon>Actinomycetes</taxon>
        <taxon>Streptosporangiales</taxon>
        <taxon>Thermomonosporaceae</taxon>
        <taxon>Actinomadura</taxon>
    </lineage>
</organism>
<protein>
    <submittedName>
        <fullName evidence="2">Nuclear transport factor 2 family protein</fullName>
    </submittedName>
</protein>
<keyword evidence="3" id="KW-1185">Reference proteome</keyword>
<evidence type="ECO:0000313" key="3">
    <source>
        <dbReference type="Proteomes" id="UP001596380"/>
    </source>
</evidence>
<dbReference type="Gene3D" id="3.10.450.50">
    <property type="match status" value="1"/>
</dbReference>
<dbReference type="EMBL" id="JBHSXS010000025">
    <property type="protein sequence ID" value="MFC6884184.1"/>
    <property type="molecule type" value="Genomic_DNA"/>
</dbReference>
<feature type="domain" description="SnoaL-like" evidence="1">
    <location>
        <begin position="11"/>
        <end position="120"/>
    </location>
</feature>